<dbReference type="Pfam" id="PF00583">
    <property type="entry name" value="Acetyltransf_1"/>
    <property type="match status" value="1"/>
</dbReference>
<protein>
    <recommendedName>
        <fullName evidence="3">N-acetyltransferase domain-containing protein</fullName>
    </recommendedName>
</protein>
<dbReference type="RefSeq" id="WP_075064524.1">
    <property type="nucleotide sequence ID" value="NZ_LGCL01000045.1"/>
</dbReference>
<comment type="caution">
    <text evidence="4">The sequence shown here is derived from an EMBL/GenBank/DDBJ whole genome shotgun (WGS) entry which is preliminary data.</text>
</comment>
<dbReference type="AlphaFoldDB" id="A0A0P6XMA2"/>
<dbReference type="Proteomes" id="UP000050417">
    <property type="component" value="Unassembled WGS sequence"/>
</dbReference>
<evidence type="ECO:0000256" key="2">
    <source>
        <dbReference type="ARBA" id="ARBA00023315"/>
    </source>
</evidence>
<evidence type="ECO:0000313" key="4">
    <source>
        <dbReference type="EMBL" id="KPL70046.1"/>
    </source>
</evidence>
<dbReference type="OrthoDB" id="1821130at2"/>
<dbReference type="EMBL" id="LGCL01000045">
    <property type="protein sequence ID" value="KPL70046.1"/>
    <property type="molecule type" value="Genomic_DNA"/>
</dbReference>
<proteinExistence type="predicted"/>
<keyword evidence="2" id="KW-0012">Acyltransferase</keyword>
<evidence type="ECO:0000259" key="3">
    <source>
        <dbReference type="PROSITE" id="PS51186"/>
    </source>
</evidence>
<dbReference type="CDD" id="cd04301">
    <property type="entry name" value="NAT_SF"/>
    <property type="match status" value="1"/>
</dbReference>
<dbReference type="PANTHER" id="PTHR43877">
    <property type="entry name" value="AMINOALKYLPHOSPHONATE N-ACETYLTRANSFERASE-RELATED-RELATED"/>
    <property type="match status" value="1"/>
</dbReference>
<dbReference type="InterPro" id="IPR050832">
    <property type="entry name" value="Bact_Acetyltransf"/>
</dbReference>
<dbReference type="GO" id="GO:0016747">
    <property type="term" value="F:acyltransferase activity, transferring groups other than amino-acyl groups"/>
    <property type="evidence" value="ECO:0007669"/>
    <property type="project" value="InterPro"/>
</dbReference>
<sequence>MTPIAYSIFQTEDYDEAAAFWQRTPYIGLSSADKCEAISIFLARNPGFSFTARDGDTLVGTVLLGHDGRRGYMYHLAVAAEYRGQGIARELIRLGLEALRGAGIEKCHLFVYTDNQNALEFYRHEGWQQREELVIFSMNV</sequence>
<evidence type="ECO:0000313" key="5">
    <source>
        <dbReference type="Proteomes" id="UP000050417"/>
    </source>
</evidence>
<accession>A0A0P6XMA2</accession>
<evidence type="ECO:0000256" key="1">
    <source>
        <dbReference type="ARBA" id="ARBA00022679"/>
    </source>
</evidence>
<dbReference type="InterPro" id="IPR000182">
    <property type="entry name" value="GNAT_dom"/>
</dbReference>
<keyword evidence="5" id="KW-1185">Reference proteome</keyword>
<dbReference type="PROSITE" id="PS51186">
    <property type="entry name" value="GNAT"/>
    <property type="match status" value="1"/>
</dbReference>
<reference evidence="4 5" key="1">
    <citation type="submission" date="2015-07" db="EMBL/GenBank/DDBJ databases">
        <title>Genome sequence of Ornatilinea apprima DSM 23815.</title>
        <authorList>
            <person name="Hemp J."/>
            <person name="Ward L.M."/>
            <person name="Pace L.A."/>
            <person name="Fischer W.W."/>
        </authorList>
    </citation>
    <scope>NUCLEOTIDE SEQUENCE [LARGE SCALE GENOMIC DNA]</scope>
    <source>
        <strain evidence="4 5">P3M-1</strain>
    </source>
</reference>
<feature type="domain" description="N-acetyltransferase" evidence="3">
    <location>
        <begin position="4"/>
        <end position="140"/>
    </location>
</feature>
<name>A0A0P6XMA2_9CHLR</name>
<gene>
    <name evidence="4" type="ORF">ADN00_18485</name>
</gene>
<dbReference type="SUPFAM" id="SSF55729">
    <property type="entry name" value="Acyl-CoA N-acyltransferases (Nat)"/>
    <property type="match status" value="1"/>
</dbReference>
<dbReference type="STRING" id="1134406.ADN00_18485"/>
<dbReference type="Gene3D" id="3.40.630.30">
    <property type="match status" value="1"/>
</dbReference>
<keyword evidence="1" id="KW-0808">Transferase</keyword>
<organism evidence="4 5">
    <name type="scientific">Ornatilinea apprima</name>
    <dbReference type="NCBI Taxonomy" id="1134406"/>
    <lineage>
        <taxon>Bacteria</taxon>
        <taxon>Bacillati</taxon>
        <taxon>Chloroflexota</taxon>
        <taxon>Anaerolineae</taxon>
        <taxon>Anaerolineales</taxon>
        <taxon>Anaerolineaceae</taxon>
        <taxon>Ornatilinea</taxon>
    </lineage>
</organism>
<dbReference type="InterPro" id="IPR016181">
    <property type="entry name" value="Acyl_CoA_acyltransferase"/>
</dbReference>